<proteinExistence type="predicted"/>
<dbReference type="OrthoDB" id="3677205at2"/>
<evidence type="ECO:0000313" key="4">
    <source>
        <dbReference type="EMBL" id="PSL52690.1"/>
    </source>
</evidence>
<evidence type="ECO:0000256" key="2">
    <source>
        <dbReference type="SAM" id="MobiDB-lite"/>
    </source>
</evidence>
<dbReference type="SUPFAM" id="SSF50475">
    <property type="entry name" value="FMN-binding split barrel"/>
    <property type="match status" value="1"/>
</dbReference>
<dbReference type="Gene3D" id="2.30.110.10">
    <property type="entry name" value="Electron Transport, Fmn-binding Protein, Chain A"/>
    <property type="match status" value="1"/>
</dbReference>
<name>A0A2P8I2J5_SACCR</name>
<accession>A0A2P8I2J5</accession>
<feature type="compositionally biased region" description="Basic and acidic residues" evidence="2">
    <location>
        <begin position="184"/>
        <end position="193"/>
    </location>
</feature>
<gene>
    <name evidence="4" type="ORF">B0I31_112159</name>
</gene>
<dbReference type="InterPro" id="IPR012349">
    <property type="entry name" value="Split_barrel_FMN-bd"/>
</dbReference>
<dbReference type="SMART" id="SM00903">
    <property type="entry name" value="Flavin_Reduct"/>
    <property type="match status" value="1"/>
</dbReference>
<dbReference type="InterPro" id="IPR002563">
    <property type="entry name" value="Flavin_Rdtase-like_dom"/>
</dbReference>
<evidence type="ECO:0000313" key="5">
    <source>
        <dbReference type="Proteomes" id="UP000241118"/>
    </source>
</evidence>
<keyword evidence="1" id="KW-0560">Oxidoreductase</keyword>
<keyword evidence="5" id="KW-1185">Reference proteome</keyword>
<sequence length="193" mass="20892">MTVDLDDPGALAAARFKDAMARFPSGVTITTTLDAEGRPHGFTASAFCSVSLDPPLVGVCLARSATCHPVFAERDGFAVNVLRPEQADIAERFARKDVDKFGDGAFRSTATGHVVLDEALVVLECTVHSRHEAGDHTILVGEVRWTRLGTGEPMVFFDRGFRRIAATAHPDRTDRPGSRAAGGGRRESEEEQW</sequence>
<dbReference type="Pfam" id="PF01613">
    <property type="entry name" value="Flavin_Reduct"/>
    <property type="match status" value="1"/>
</dbReference>
<dbReference type="InterPro" id="IPR050268">
    <property type="entry name" value="NADH-dep_flavin_reductase"/>
</dbReference>
<organism evidence="4 5">
    <name type="scientific">Saccharothrix carnea</name>
    <dbReference type="NCBI Taxonomy" id="1280637"/>
    <lineage>
        <taxon>Bacteria</taxon>
        <taxon>Bacillati</taxon>
        <taxon>Actinomycetota</taxon>
        <taxon>Actinomycetes</taxon>
        <taxon>Pseudonocardiales</taxon>
        <taxon>Pseudonocardiaceae</taxon>
        <taxon>Saccharothrix</taxon>
    </lineage>
</organism>
<evidence type="ECO:0000259" key="3">
    <source>
        <dbReference type="SMART" id="SM00903"/>
    </source>
</evidence>
<feature type="domain" description="Flavin reductase like" evidence="3">
    <location>
        <begin position="20"/>
        <end position="163"/>
    </location>
</feature>
<comment type="caution">
    <text evidence="4">The sequence shown here is derived from an EMBL/GenBank/DDBJ whole genome shotgun (WGS) entry which is preliminary data.</text>
</comment>
<dbReference type="Proteomes" id="UP000241118">
    <property type="component" value="Unassembled WGS sequence"/>
</dbReference>
<dbReference type="PANTHER" id="PTHR30466">
    <property type="entry name" value="FLAVIN REDUCTASE"/>
    <property type="match status" value="1"/>
</dbReference>
<dbReference type="RefSeq" id="WP_106618853.1">
    <property type="nucleotide sequence ID" value="NZ_PYAX01000012.1"/>
</dbReference>
<reference evidence="4 5" key="1">
    <citation type="submission" date="2018-03" db="EMBL/GenBank/DDBJ databases">
        <title>Genomic Encyclopedia of Type Strains, Phase III (KMG-III): the genomes of soil and plant-associated and newly described type strains.</title>
        <authorList>
            <person name="Whitman W."/>
        </authorList>
    </citation>
    <scope>NUCLEOTIDE SEQUENCE [LARGE SCALE GENOMIC DNA]</scope>
    <source>
        <strain evidence="4 5">CGMCC 4.7097</strain>
    </source>
</reference>
<dbReference type="AlphaFoldDB" id="A0A2P8I2J5"/>
<evidence type="ECO:0000256" key="1">
    <source>
        <dbReference type="ARBA" id="ARBA00023002"/>
    </source>
</evidence>
<dbReference type="PANTHER" id="PTHR30466:SF1">
    <property type="entry name" value="FMN REDUCTASE (NADH) RUTF"/>
    <property type="match status" value="1"/>
</dbReference>
<protein>
    <submittedName>
        <fullName evidence="4">Flavin reductase ActVB</fullName>
    </submittedName>
</protein>
<feature type="region of interest" description="Disordered" evidence="2">
    <location>
        <begin position="167"/>
        <end position="193"/>
    </location>
</feature>
<dbReference type="GO" id="GO:0006208">
    <property type="term" value="P:pyrimidine nucleobase catabolic process"/>
    <property type="evidence" value="ECO:0007669"/>
    <property type="project" value="TreeGrafter"/>
</dbReference>
<dbReference type="GO" id="GO:0010181">
    <property type="term" value="F:FMN binding"/>
    <property type="evidence" value="ECO:0007669"/>
    <property type="project" value="InterPro"/>
</dbReference>
<dbReference type="GO" id="GO:0042602">
    <property type="term" value="F:riboflavin reductase (NADPH) activity"/>
    <property type="evidence" value="ECO:0007669"/>
    <property type="project" value="TreeGrafter"/>
</dbReference>
<dbReference type="EMBL" id="PYAX01000012">
    <property type="protein sequence ID" value="PSL52690.1"/>
    <property type="molecule type" value="Genomic_DNA"/>
</dbReference>